<dbReference type="Proteomes" id="UP000198661">
    <property type="component" value="Unassembled WGS sequence"/>
</dbReference>
<dbReference type="PANTHER" id="PTHR30055:SF195">
    <property type="entry name" value="FATTY ACID METABOLISM REGULATOR PROTEIN"/>
    <property type="match status" value="1"/>
</dbReference>
<keyword evidence="1 2" id="KW-0238">DNA-binding</keyword>
<dbReference type="InterPro" id="IPR001647">
    <property type="entry name" value="HTH_TetR"/>
</dbReference>
<organism evidence="4 5">
    <name type="scientific">Planifilum fulgidum</name>
    <dbReference type="NCBI Taxonomy" id="201973"/>
    <lineage>
        <taxon>Bacteria</taxon>
        <taxon>Bacillati</taxon>
        <taxon>Bacillota</taxon>
        <taxon>Bacilli</taxon>
        <taxon>Bacillales</taxon>
        <taxon>Thermoactinomycetaceae</taxon>
        <taxon>Planifilum</taxon>
    </lineage>
</organism>
<dbReference type="OrthoDB" id="9809994at2"/>
<dbReference type="Gene3D" id="1.10.357.10">
    <property type="entry name" value="Tetracycline Repressor, domain 2"/>
    <property type="match status" value="1"/>
</dbReference>
<evidence type="ECO:0000256" key="1">
    <source>
        <dbReference type="ARBA" id="ARBA00023125"/>
    </source>
</evidence>
<dbReference type="RefSeq" id="WP_092036829.1">
    <property type="nucleotide sequence ID" value="NZ_FOOK01000007.1"/>
</dbReference>
<dbReference type="Pfam" id="PF08359">
    <property type="entry name" value="TetR_C_4"/>
    <property type="match status" value="1"/>
</dbReference>
<dbReference type="EMBL" id="FOOK01000007">
    <property type="protein sequence ID" value="SFF87871.1"/>
    <property type="molecule type" value="Genomic_DNA"/>
</dbReference>
<dbReference type="SUPFAM" id="SSF48498">
    <property type="entry name" value="Tetracyclin repressor-like, C-terminal domain"/>
    <property type="match status" value="1"/>
</dbReference>
<dbReference type="STRING" id="201973.SAMN04488025_10782"/>
<feature type="domain" description="HTH tetR-type" evidence="3">
    <location>
        <begin position="6"/>
        <end position="66"/>
    </location>
</feature>
<evidence type="ECO:0000313" key="5">
    <source>
        <dbReference type="Proteomes" id="UP000198661"/>
    </source>
</evidence>
<dbReference type="Gene3D" id="1.10.10.60">
    <property type="entry name" value="Homeodomain-like"/>
    <property type="match status" value="1"/>
</dbReference>
<dbReference type="SUPFAM" id="SSF46689">
    <property type="entry name" value="Homeodomain-like"/>
    <property type="match status" value="1"/>
</dbReference>
<protein>
    <submittedName>
        <fullName evidence="4">Transcriptional regulator, TetR family</fullName>
    </submittedName>
</protein>
<dbReference type="PANTHER" id="PTHR30055">
    <property type="entry name" value="HTH-TYPE TRANSCRIPTIONAL REGULATOR RUTR"/>
    <property type="match status" value="1"/>
</dbReference>
<dbReference type="InterPro" id="IPR050109">
    <property type="entry name" value="HTH-type_TetR-like_transc_reg"/>
</dbReference>
<dbReference type="Pfam" id="PF00440">
    <property type="entry name" value="TetR_N"/>
    <property type="match status" value="1"/>
</dbReference>
<keyword evidence="5" id="KW-1185">Reference proteome</keyword>
<feature type="DNA-binding region" description="H-T-H motif" evidence="2">
    <location>
        <begin position="29"/>
        <end position="48"/>
    </location>
</feature>
<dbReference type="GO" id="GO:0000976">
    <property type="term" value="F:transcription cis-regulatory region binding"/>
    <property type="evidence" value="ECO:0007669"/>
    <property type="project" value="TreeGrafter"/>
</dbReference>
<evidence type="ECO:0000256" key="2">
    <source>
        <dbReference type="PROSITE-ProRule" id="PRU00335"/>
    </source>
</evidence>
<name>A0A1I2MFC0_9BACL</name>
<sequence>MAKRTGEKYEAIIDAAIRVIAENGYHNAQVSKIAREAKVADGTIYLYFENKDDMLISLFNEKMGAFIETVREAIARVDSAPDQLRELMRLHFAHLENNPKMAIVTQIELRQSNRKVRKGIAETLKKYMDVIDDIIRSGIEQGIFRPDVDVRVARRMIFGTLDETVTSWIANGCKYSLMDQVEPIHRLFLYGMGKDAPQQREAQSEKEGNA</sequence>
<accession>A0A1I2MFC0</accession>
<evidence type="ECO:0000259" key="3">
    <source>
        <dbReference type="PROSITE" id="PS50977"/>
    </source>
</evidence>
<dbReference type="InterPro" id="IPR013570">
    <property type="entry name" value="Tscrpt_reg_YsiA_C"/>
</dbReference>
<dbReference type="GO" id="GO:0003700">
    <property type="term" value="F:DNA-binding transcription factor activity"/>
    <property type="evidence" value="ECO:0007669"/>
    <property type="project" value="TreeGrafter"/>
</dbReference>
<dbReference type="InterPro" id="IPR009057">
    <property type="entry name" value="Homeodomain-like_sf"/>
</dbReference>
<evidence type="ECO:0000313" key="4">
    <source>
        <dbReference type="EMBL" id="SFF87871.1"/>
    </source>
</evidence>
<dbReference type="PRINTS" id="PR00455">
    <property type="entry name" value="HTHTETR"/>
</dbReference>
<dbReference type="PROSITE" id="PS50977">
    <property type="entry name" value="HTH_TETR_2"/>
    <property type="match status" value="1"/>
</dbReference>
<dbReference type="InterPro" id="IPR036271">
    <property type="entry name" value="Tet_transcr_reg_TetR-rel_C_sf"/>
</dbReference>
<dbReference type="AlphaFoldDB" id="A0A1I2MFC0"/>
<gene>
    <name evidence="4" type="ORF">SAMN04488025_10782</name>
</gene>
<reference evidence="4 5" key="1">
    <citation type="submission" date="2016-10" db="EMBL/GenBank/DDBJ databases">
        <authorList>
            <person name="de Groot N.N."/>
        </authorList>
    </citation>
    <scope>NUCLEOTIDE SEQUENCE [LARGE SCALE GENOMIC DNA]</scope>
    <source>
        <strain evidence="4 5">DSM 44945</strain>
    </source>
</reference>
<proteinExistence type="predicted"/>